<comment type="caution">
    <text evidence="1">The sequence shown here is derived from an EMBL/GenBank/DDBJ whole genome shotgun (WGS) entry which is preliminary data.</text>
</comment>
<dbReference type="EMBL" id="BAABRT010000004">
    <property type="protein sequence ID" value="GAA5524253.1"/>
    <property type="molecule type" value="Genomic_DNA"/>
</dbReference>
<evidence type="ECO:0000313" key="2">
    <source>
        <dbReference type="Proteomes" id="UP001408594"/>
    </source>
</evidence>
<dbReference type="RefSeq" id="WP_345549095.1">
    <property type="nucleotide sequence ID" value="NZ_BAABRT010000004.1"/>
</dbReference>
<sequence>MNRFLLFFVFFMVGCESGSDVNIQKIKMGDDKSTVISILGEPDEITKCDRNLWWGAEYLGEDVKSLCRYSFWYGTVKFDRWRIGFDEKNKVISKYHYVSE</sequence>
<protein>
    <recommendedName>
        <fullName evidence="3">Lipoprotein</fullName>
    </recommendedName>
</protein>
<proteinExistence type="predicted"/>
<name>A0ABP9WM24_9GAMM</name>
<reference evidence="1 2" key="1">
    <citation type="submission" date="2024-02" db="EMBL/GenBank/DDBJ databases">
        <title>Microbulbifer aestuariivivens NBRC 112533.</title>
        <authorList>
            <person name="Ichikawa N."/>
            <person name="Katano-Makiyama Y."/>
            <person name="Hidaka K."/>
        </authorList>
    </citation>
    <scope>NUCLEOTIDE SEQUENCE [LARGE SCALE GENOMIC DNA]</scope>
    <source>
        <strain evidence="1 2">NBRC 112533</strain>
    </source>
</reference>
<organism evidence="1 2">
    <name type="scientific">Microbulbifer aestuariivivens</name>
    <dbReference type="NCBI Taxonomy" id="1908308"/>
    <lineage>
        <taxon>Bacteria</taxon>
        <taxon>Pseudomonadati</taxon>
        <taxon>Pseudomonadota</taxon>
        <taxon>Gammaproteobacteria</taxon>
        <taxon>Cellvibrionales</taxon>
        <taxon>Microbulbiferaceae</taxon>
        <taxon>Microbulbifer</taxon>
    </lineage>
</organism>
<dbReference type="Proteomes" id="UP001408594">
    <property type="component" value="Unassembled WGS sequence"/>
</dbReference>
<evidence type="ECO:0000313" key="1">
    <source>
        <dbReference type="EMBL" id="GAA5524253.1"/>
    </source>
</evidence>
<keyword evidence="2" id="KW-1185">Reference proteome</keyword>
<accession>A0ABP9WM24</accession>
<gene>
    <name evidence="1" type="ORF">Maes01_00807</name>
</gene>
<dbReference type="PROSITE" id="PS51257">
    <property type="entry name" value="PROKAR_LIPOPROTEIN"/>
    <property type="match status" value="1"/>
</dbReference>
<evidence type="ECO:0008006" key="3">
    <source>
        <dbReference type="Google" id="ProtNLM"/>
    </source>
</evidence>